<organism evidence="1 2">
    <name type="scientific">Rubroshorea leprosula</name>
    <dbReference type="NCBI Taxonomy" id="152421"/>
    <lineage>
        <taxon>Eukaryota</taxon>
        <taxon>Viridiplantae</taxon>
        <taxon>Streptophyta</taxon>
        <taxon>Embryophyta</taxon>
        <taxon>Tracheophyta</taxon>
        <taxon>Spermatophyta</taxon>
        <taxon>Magnoliopsida</taxon>
        <taxon>eudicotyledons</taxon>
        <taxon>Gunneridae</taxon>
        <taxon>Pentapetalae</taxon>
        <taxon>rosids</taxon>
        <taxon>malvids</taxon>
        <taxon>Malvales</taxon>
        <taxon>Dipterocarpaceae</taxon>
        <taxon>Rubroshorea</taxon>
    </lineage>
</organism>
<comment type="caution">
    <text evidence="1">The sequence shown here is derived from an EMBL/GenBank/DDBJ whole genome shotgun (WGS) entry which is preliminary data.</text>
</comment>
<keyword evidence="2" id="KW-1185">Reference proteome</keyword>
<gene>
    <name evidence="1" type="ORF">SLEP1_g24458</name>
</gene>
<evidence type="ECO:0000313" key="2">
    <source>
        <dbReference type="Proteomes" id="UP001054252"/>
    </source>
</evidence>
<evidence type="ECO:0000313" key="1">
    <source>
        <dbReference type="EMBL" id="GKV13456.1"/>
    </source>
</evidence>
<proteinExistence type="predicted"/>
<protein>
    <submittedName>
        <fullName evidence="1">Uncharacterized protein</fullName>
    </submittedName>
</protein>
<dbReference type="AlphaFoldDB" id="A0AAV5JM23"/>
<dbReference type="EMBL" id="BPVZ01000038">
    <property type="protein sequence ID" value="GKV13456.1"/>
    <property type="molecule type" value="Genomic_DNA"/>
</dbReference>
<name>A0AAV5JM23_9ROSI</name>
<accession>A0AAV5JM23</accession>
<reference evidence="1 2" key="1">
    <citation type="journal article" date="2021" name="Commun. Biol.">
        <title>The genome of Shorea leprosula (Dipterocarpaceae) highlights the ecological relevance of drought in aseasonal tropical rainforests.</title>
        <authorList>
            <person name="Ng K.K.S."/>
            <person name="Kobayashi M.J."/>
            <person name="Fawcett J.A."/>
            <person name="Hatakeyama M."/>
            <person name="Paape T."/>
            <person name="Ng C.H."/>
            <person name="Ang C.C."/>
            <person name="Tnah L.H."/>
            <person name="Lee C.T."/>
            <person name="Nishiyama T."/>
            <person name="Sese J."/>
            <person name="O'Brien M.J."/>
            <person name="Copetti D."/>
            <person name="Mohd Noor M.I."/>
            <person name="Ong R.C."/>
            <person name="Putra M."/>
            <person name="Sireger I.Z."/>
            <person name="Indrioko S."/>
            <person name="Kosugi Y."/>
            <person name="Izuno A."/>
            <person name="Isagi Y."/>
            <person name="Lee S.L."/>
            <person name="Shimizu K.K."/>
        </authorList>
    </citation>
    <scope>NUCLEOTIDE SEQUENCE [LARGE SCALE GENOMIC DNA]</scope>
    <source>
        <strain evidence="1">214</strain>
    </source>
</reference>
<sequence length="40" mass="4602">MIWKLFVNYGFPIKSYLVLSPIWSCFTVLANGRFINASTC</sequence>
<dbReference type="Proteomes" id="UP001054252">
    <property type="component" value="Unassembled WGS sequence"/>
</dbReference>